<evidence type="ECO:0000256" key="7">
    <source>
        <dbReference type="ARBA" id="ARBA00022806"/>
    </source>
</evidence>
<organism evidence="15 16">
    <name type="scientific">Bugula neritina</name>
    <name type="common">Brown bryozoan</name>
    <name type="synonym">Sertularia neritina</name>
    <dbReference type="NCBI Taxonomy" id="10212"/>
    <lineage>
        <taxon>Eukaryota</taxon>
        <taxon>Metazoa</taxon>
        <taxon>Spiralia</taxon>
        <taxon>Lophotrochozoa</taxon>
        <taxon>Bryozoa</taxon>
        <taxon>Gymnolaemata</taxon>
        <taxon>Cheilostomatida</taxon>
        <taxon>Flustrina</taxon>
        <taxon>Buguloidea</taxon>
        <taxon>Bugulidae</taxon>
        <taxon>Bugula</taxon>
    </lineage>
</organism>
<evidence type="ECO:0000256" key="6">
    <source>
        <dbReference type="ARBA" id="ARBA00022801"/>
    </source>
</evidence>
<name>A0A7J7J631_BUGNE</name>
<dbReference type="InterPro" id="IPR027417">
    <property type="entry name" value="P-loop_NTPase"/>
</dbReference>
<dbReference type="Pfam" id="PF21634">
    <property type="entry name" value="MOV-10_beta-barrel"/>
    <property type="match status" value="1"/>
</dbReference>
<evidence type="ECO:0000259" key="14">
    <source>
        <dbReference type="Pfam" id="PF21635"/>
    </source>
</evidence>
<dbReference type="InterPro" id="IPR047187">
    <property type="entry name" value="SF1_C_Upf1"/>
</dbReference>
<dbReference type="PANTHER" id="PTHR45418">
    <property type="entry name" value="CANCER/TESTIS ANTIGEN 55"/>
    <property type="match status" value="1"/>
</dbReference>
<evidence type="ECO:0000313" key="16">
    <source>
        <dbReference type="Proteomes" id="UP000593567"/>
    </source>
</evidence>
<dbReference type="SUPFAM" id="SSF52540">
    <property type="entry name" value="P-loop containing nucleoside triphosphate hydrolases"/>
    <property type="match status" value="1"/>
</dbReference>
<feature type="domain" description="Helicase MOV-10 helical" evidence="14">
    <location>
        <begin position="72"/>
        <end position="117"/>
    </location>
</feature>
<dbReference type="OrthoDB" id="6513042at2759"/>
<dbReference type="InterPro" id="IPR049079">
    <property type="entry name" value="Mov-10_helical"/>
</dbReference>
<reference evidence="15" key="1">
    <citation type="submission" date="2020-06" db="EMBL/GenBank/DDBJ databases">
        <title>Draft genome of Bugula neritina, a colonial animal packing powerful symbionts and potential medicines.</title>
        <authorList>
            <person name="Rayko M."/>
        </authorList>
    </citation>
    <scope>NUCLEOTIDE SEQUENCE [LARGE SCALE GENOMIC DNA]</scope>
    <source>
        <strain evidence="15">Kwan_BN1</strain>
    </source>
</reference>
<comment type="similarity">
    <text evidence="2">Belongs to the DNA2/NAM7 helicase family. SDE3 subfamily.</text>
</comment>
<accession>A0A7J7J631</accession>
<dbReference type="PANTHER" id="PTHR45418:SF1">
    <property type="entry name" value="CANCER_TESTIS ANTIGEN 55"/>
    <property type="match status" value="1"/>
</dbReference>
<protein>
    <recommendedName>
        <fullName evidence="3">RNA helicase</fullName>
        <ecNumber evidence="3">3.6.4.13</ecNumber>
    </recommendedName>
</protein>
<comment type="subcellular location">
    <subcellularLocation>
        <location evidence="1">Cytoplasm</location>
    </subcellularLocation>
</comment>
<comment type="caution">
    <text evidence="15">The sequence shown here is derived from an EMBL/GenBank/DDBJ whole genome shotgun (WGS) entry which is preliminary data.</text>
</comment>
<feature type="domain" description="DNA2/NAM7 helicase-like C-terminal" evidence="12">
    <location>
        <begin position="505"/>
        <end position="628"/>
    </location>
</feature>
<feature type="domain" description="DNA2/NAM7 helicase helicase" evidence="11">
    <location>
        <begin position="253"/>
        <end position="347"/>
    </location>
</feature>
<sequence>MVVRAASIWFTVDIVFYKIERIKLICSVISRYVSKIAALCNLDCSSYALFNKRTRLPKSLPYFDVPSQLRNCILTDTKALSRNYPLLEQPLSQQNYTSKFSLLLHIEEVSAEIEIRKFDISAAVFGRSKGYLTLEVLGLPDGQPNLMVGDKLSVSINSHMQPIKYEGYIYEIICDTVYAKFHSSFHDSYGEEECYVIFYISRVPFRRMHMAAKMITQMEWPGIFPHIVSIRSSLLSSDEGRRPPESWLFNRYLNSEQSLSVRRVLEAKCRPFPYVIFGPPGTGKTVTVVECILQVFHRVRGSRILVCTPSNSAADLIAVKLVESYDWPENNLVRLVSFRRQEESLPEEIKAYCKDGQDLALVAEHRVIVSTCSSAGMLYGLGLSTRHFTHVFVDEAGQASEPECLIPISLAAANADTCIVMAGDHKQLGAVVKSQISQTCGLSTSLLERVMQFPPYQRNEEQFQDHTGYDPNLVTKLVQNYRAHPFILSLYSQLFYDNELGEELREGNNPSWFNAVELVQVVKYLQALLKVCQAEKIGVITPYRKQVEKIRQLMGSVGVDPEVKVGSVEEFQGQERQVIIVSTVRSRTEGVDALGKRTAQSLGFLTNSKRFNVTVSRAQALLIVVGNPHILSQDTHWKHLIDYCVENSCYIGVPYQQDNRET</sequence>
<dbReference type="InterPro" id="IPR049080">
    <property type="entry name" value="MOV-10-like_beta-barrel"/>
</dbReference>
<dbReference type="GO" id="GO:0016787">
    <property type="term" value="F:hydrolase activity"/>
    <property type="evidence" value="ECO:0007669"/>
    <property type="project" value="UniProtKB-KW"/>
</dbReference>
<dbReference type="GO" id="GO:0005524">
    <property type="term" value="F:ATP binding"/>
    <property type="evidence" value="ECO:0007669"/>
    <property type="project" value="UniProtKB-KW"/>
</dbReference>
<keyword evidence="9" id="KW-0943">RNA-mediated gene silencing</keyword>
<keyword evidence="8" id="KW-0067">ATP-binding</keyword>
<evidence type="ECO:0000256" key="10">
    <source>
        <dbReference type="ARBA" id="ARBA00047984"/>
    </source>
</evidence>
<keyword evidence="4" id="KW-0963">Cytoplasm</keyword>
<dbReference type="GO" id="GO:0031047">
    <property type="term" value="P:regulatory ncRNA-mediated gene silencing"/>
    <property type="evidence" value="ECO:0007669"/>
    <property type="project" value="UniProtKB-KW"/>
</dbReference>
<evidence type="ECO:0000256" key="3">
    <source>
        <dbReference type="ARBA" id="ARBA00012552"/>
    </source>
</evidence>
<evidence type="ECO:0000256" key="1">
    <source>
        <dbReference type="ARBA" id="ARBA00004496"/>
    </source>
</evidence>
<dbReference type="Pfam" id="PF13087">
    <property type="entry name" value="AAA_12"/>
    <property type="match status" value="1"/>
</dbReference>
<evidence type="ECO:0000313" key="15">
    <source>
        <dbReference type="EMBL" id="KAF6020898.1"/>
    </source>
</evidence>
<comment type="catalytic activity">
    <reaction evidence="10">
        <text>ATP + H2O = ADP + phosphate + H(+)</text>
        <dbReference type="Rhea" id="RHEA:13065"/>
        <dbReference type="ChEBI" id="CHEBI:15377"/>
        <dbReference type="ChEBI" id="CHEBI:15378"/>
        <dbReference type="ChEBI" id="CHEBI:30616"/>
        <dbReference type="ChEBI" id="CHEBI:43474"/>
        <dbReference type="ChEBI" id="CHEBI:456216"/>
        <dbReference type="EC" id="3.6.4.13"/>
    </reaction>
</comment>
<evidence type="ECO:0000259" key="11">
    <source>
        <dbReference type="Pfam" id="PF13086"/>
    </source>
</evidence>
<keyword evidence="5" id="KW-0547">Nucleotide-binding</keyword>
<dbReference type="GO" id="GO:0005737">
    <property type="term" value="C:cytoplasm"/>
    <property type="evidence" value="ECO:0007669"/>
    <property type="project" value="UniProtKB-SubCell"/>
</dbReference>
<dbReference type="InterPro" id="IPR041679">
    <property type="entry name" value="DNA2/NAM7-like_C"/>
</dbReference>
<evidence type="ECO:0000256" key="8">
    <source>
        <dbReference type="ARBA" id="ARBA00022840"/>
    </source>
</evidence>
<evidence type="ECO:0000259" key="13">
    <source>
        <dbReference type="Pfam" id="PF21634"/>
    </source>
</evidence>
<dbReference type="GO" id="GO:0003724">
    <property type="term" value="F:RNA helicase activity"/>
    <property type="evidence" value="ECO:0007669"/>
    <property type="project" value="UniProtKB-EC"/>
</dbReference>
<dbReference type="InterPro" id="IPR041677">
    <property type="entry name" value="DNA2/NAM7_AAA_11"/>
</dbReference>
<evidence type="ECO:0000256" key="2">
    <source>
        <dbReference type="ARBA" id="ARBA00005601"/>
    </source>
</evidence>
<gene>
    <name evidence="15" type="ORF">EB796_020813</name>
</gene>
<dbReference type="CDD" id="cd18808">
    <property type="entry name" value="SF1_C_Upf1"/>
    <property type="match status" value="1"/>
</dbReference>
<dbReference type="EC" id="3.6.4.13" evidence="3"/>
<keyword evidence="7" id="KW-0347">Helicase</keyword>
<evidence type="ECO:0000259" key="12">
    <source>
        <dbReference type="Pfam" id="PF13087"/>
    </source>
</evidence>
<evidence type="ECO:0000256" key="5">
    <source>
        <dbReference type="ARBA" id="ARBA00022741"/>
    </source>
</evidence>
<feature type="domain" description="Helicase MOV-10-like beta-barrel" evidence="13">
    <location>
        <begin position="127"/>
        <end position="196"/>
    </location>
</feature>
<dbReference type="Pfam" id="PF13086">
    <property type="entry name" value="AAA_11"/>
    <property type="match status" value="2"/>
</dbReference>
<dbReference type="AlphaFoldDB" id="A0A7J7J631"/>
<dbReference type="Proteomes" id="UP000593567">
    <property type="component" value="Unassembled WGS sequence"/>
</dbReference>
<keyword evidence="6" id="KW-0378">Hydrolase</keyword>
<keyword evidence="16" id="KW-1185">Reference proteome</keyword>
<evidence type="ECO:0000256" key="9">
    <source>
        <dbReference type="ARBA" id="ARBA00023158"/>
    </source>
</evidence>
<proteinExistence type="inferred from homology"/>
<feature type="domain" description="DNA2/NAM7 helicase helicase" evidence="11">
    <location>
        <begin position="361"/>
        <end position="435"/>
    </location>
</feature>
<dbReference type="Gene3D" id="3.40.50.300">
    <property type="entry name" value="P-loop containing nucleotide triphosphate hydrolases"/>
    <property type="match status" value="2"/>
</dbReference>
<dbReference type="EMBL" id="VXIV02003141">
    <property type="protein sequence ID" value="KAF6020898.1"/>
    <property type="molecule type" value="Genomic_DNA"/>
</dbReference>
<dbReference type="Pfam" id="PF21635">
    <property type="entry name" value="Mov-10_helical"/>
    <property type="match status" value="1"/>
</dbReference>
<evidence type="ECO:0000256" key="4">
    <source>
        <dbReference type="ARBA" id="ARBA00022490"/>
    </source>
</evidence>